<evidence type="ECO:0000313" key="3">
    <source>
        <dbReference type="Proteomes" id="UP001600888"/>
    </source>
</evidence>
<proteinExistence type="predicted"/>
<dbReference type="EMBL" id="JBAWTH010000043">
    <property type="protein sequence ID" value="KAL2283273.1"/>
    <property type="molecule type" value="Genomic_DNA"/>
</dbReference>
<evidence type="ECO:0000313" key="2">
    <source>
        <dbReference type="EMBL" id="KAL2283273.1"/>
    </source>
</evidence>
<reference evidence="2 3" key="1">
    <citation type="submission" date="2024-03" db="EMBL/GenBank/DDBJ databases">
        <title>A high-quality draft genome sequence of Diaporthe vaccinii, a causative agent of upright dieback and viscid rot disease in cranberry plants.</title>
        <authorList>
            <person name="Sarrasin M."/>
            <person name="Lang B.F."/>
            <person name="Burger G."/>
        </authorList>
    </citation>
    <scope>NUCLEOTIDE SEQUENCE [LARGE SCALE GENOMIC DNA]</scope>
    <source>
        <strain evidence="2 3">IS7</strain>
    </source>
</reference>
<sequence length="94" mass="9943">MFSPRILVAIFAFASATLAADNSTCWKGNIGDPCYGHQNGCALTGAMLVCAQASTGIDEMIFYDACYPPKVKARTDDSHGTCRCLPDGESDCAI</sequence>
<accession>A0ABR4ELH7</accession>
<keyword evidence="3" id="KW-1185">Reference proteome</keyword>
<dbReference type="Proteomes" id="UP001600888">
    <property type="component" value="Unassembled WGS sequence"/>
</dbReference>
<name>A0ABR4ELH7_9PEZI</name>
<evidence type="ECO:0000256" key="1">
    <source>
        <dbReference type="SAM" id="SignalP"/>
    </source>
</evidence>
<gene>
    <name evidence="2" type="ORF">FJTKL_09918</name>
</gene>
<protein>
    <submittedName>
        <fullName evidence="2">Uncharacterized protein</fullName>
    </submittedName>
</protein>
<comment type="caution">
    <text evidence="2">The sequence shown here is derived from an EMBL/GenBank/DDBJ whole genome shotgun (WGS) entry which is preliminary data.</text>
</comment>
<organism evidence="2 3">
    <name type="scientific">Diaporthe vaccinii</name>
    <dbReference type="NCBI Taxonomy" id="105482"/>
    <lineage>
        <taxon>Eukaryota</taxon>
        <taxon>Fungi</taxon>
        <taxon>Dikarya</taxon>
        <taxon>Ascomycota</taxon>
        <taxon>Pezizomycotina</taxon>
        <taxon>Sordariomycetes</taxon>
        <taxon>Sordariomycetidae</taxon>
        <taxon>Diaporthales</taxon>
        <taxon>Diaporthaceae</taxon>
        <taxon>Diaporthe</taxon>
        <taxon>Diaporthe eres species complex</taxon>
    </lineage>
</organism>
<feature type="chain" id="PRO_5045045237" evidence="1">
    <location>
        <begin position="20"/>
        <end position="94"/>
    </location>
</feature>
<feature type="signal peptide" evidence="1">
    <location>
        <begin position="1"/>
        <end position="19"/>
    </location>
</feature>
<keyword evidence="1" id="KW-0732">Signal</keyword>